<name>A0A565CRH1_9BRAS</name>
<dbReference type="Pfam" id="PF03478">
    <property type="entry name" value="Beta-prop_KIB1-4"/>
    <property type="match status" value="1"/>
</dbReference>
<sequence>MALFFNRISKLSALRDNARFFSSLPQSPYLLLGSNTLRESQEGIIVNHWFFDPRTVERVYSKEKKLPKELNGQTLVGAPQGWVASVGNKDLTVHITDLYKPCVSSPRVISLPPLDFKPSIHATEVSLSTCDPAQNDFIVAAKFSECRLSVCKPYWDAKWTHIETAYSLLPASDLIYSKRDKAFYFTSFKGLYIGTLDLSNKKLKYQHLRLRNLPKIPEVGWEILDQCFMSKHLVESTSGELFFIKWYTQCIRRPYINKEDKDSEYEVIHSITKRFMVFREDGKSIDFCYMEDIGDLCIFLGSMNESFSVSANMYPGLKPNSIYYIGPGLGSYDLASGTVRPYNPPASGGPSSSLVRAPFWLHPADPIA</sequence>
<evidence type="ECO:0000313" key="2">
    <source>
        <dbReference type="EMBL" id="VVB16315.1"/>
    </source>
</evidence>
<comment type="caution">
    <text evidence="2">The sequence shown here is derived from an EMBL/GenBank/DDBJ whole genome shotgun (WGS) entry which is preliminary data.</text>
</comment>
<gene>
    <name evidence="2" type="ORF">ANE_LOCUS26759</name>
</gene>
<evidence type="ECO:0000259" key="1">
    <source>
        <dbReference type="Pfam" id="PF03478"/>
    </source>
</evidence>
<dbReference type="InterPro" id="IPR050942">
    <property type="entry name" value="F-box_BR-signaling"/>
</dbReference>
<dbReference type="AlphaFoldDB" id="A0A565CRH1"/>
<feature type="domain" description="KIB1-4 beta-propeller" evidence="1">
    <location>
        <begin position="60"/>
        <end position="333"/>
    </location>
</feature>
<organism evidence="2 3">
    <name type="scientific">Arabis nemorensis</name>
    <dbReference type="NCBI Taxonomy" id="586526"/>
    <lineage>
        <taxon>Eukaryota</taxon>
        <taxon>Viridiplantae</taxon>
        <taxon>Streptophyta</taxon>
        <taxon>Embryophyta</taxon>
        <taxon>Tracheophyta</taxon>
        <taxon>Spermatophyta</taxon>
        <taxon>Magnoliopsida</taxon>
        <taxon>eudicotyledons</taxon>
        <taxon>Gunneridae</taxon>
        <taxon>Pentapetalae</taxon>
        <taxon>rosids</taxon>
        <taxon>malvids</taxon>
        <taxon>Brassicales</taxon>
        <taxon>Brassicaceae</taxon>
        <taxon>Arabideae</taxon>
        <taxon>Arabis</taxon>
    </lineage>
</organism>
<dbReference type="OrthoDB" id="642536at2759"/>
<dbReference type="InterPro" id="IPR005174">
    <property type="entry name" value="KIB1-4_b-propeller"/>
</dbReference>
<dbReference type="PANTHER" id="PTHR44259">
    <property type="entry name" value="OS07G0183000 PROTEIN-RELATED"/>
    <property type="match status" value="1"/>
</dbReference>
<protein>
    <recommendedName>
        <fullName evidence="1">KIB1-4 beta-propeller domain-containing protein</fullName>
    </recommendedName>
</protein>
<reference evidence="2" key="1">
    <citation type="submission" date="2019-07" db="EMBL/GenBank/DDBJ databases">
        <authorList>
            <person name="Dittberner H."/>
        </authorList>
    </citation>
    <scope>NUCLEOTIDE SEQUENCE [LARGE SCALE GENOMIC DNA]</scope>
</reference>
<dbReference type="Proteomes" id="UP000489600">
    <property type="component" value="Unassembled WGS sequence"/>
</dbReference>
<proteinExistence type="predicted"/>
<dbReference type="PANTHER" id="PTHR44259:SF89">
    <property type="entry name" value="DUF295 DOMAIN-CONTAINING PROTEIN-RELATED"/>
    <property type="match status" value="1"/>
</dbReference>
<accession>A0A565CRH1</accession>
<keyword evidence="3" id="KW-1185">Reference proteome</keyword>
<evidence type="ECO:0000313" key="3">
    <source>
        <dbReference type="Proteomes" id="UP000489600"/>
    </source>
</evidence>
<dbReference type="EMBL" id="CABITT030000008">
    <property type="protein sequence ID" value="VVB16315.1"/>
    <property type="molecule type" value="Genomic_DNA"/>
</dbReference>